<accession>A0AA38LJ57</accession>
<dbReference type="Proteomes" id="UP000824469">
    <property type="component" value="Unassembled WGS sequence"/>
</dbReference>
<dbReference type="AlphaFoldDB" id="A0AA38LJ57"/>
<comment type="caution">
    <text evidence="2">The sequence shown here is derived from an EMBL/GenBank/DDBJ whole genome shotgun (WGS) entry which is preliminary data.</text>
</comment>
<feature type="compositionally biased region" description="Acidic residues" evidence="1">
    <location>
        <begin position="125"/>
        <end position="135"/>
    </location>
</feature>
<evidence type="ECO:0000313" key="2">
    <source>
        <dbReference type="EMBL" id="KAH9322927.1"/>
    </source>
</evidence>
<evidence type="ECO:0000256" key="1">
    <source>
        <dbReference type="SAM" id="MobiDB-lite"/>
    </source>
</evidence>
<feature type="compositionally biased region" description="Acidic residues" evidence="1">
    <location>
        <begin position="55"/>
        <end position="90"/>
    </location>
</feature>
<gene>
    <name evidence="2" type="ORF">KI387_017566</name>
</gene>
<feature type="non-terminal residue" evidence="2">
    <location>
        <position position="1"/>
    </location>
</feature>
<evidence type="ECO:0000313" key="3">
    <source>
        <dbReference type="Proteomes" id="UP000824469"/>
    </source>
</evidence>
<sequence>SVWEARGGPRGQGWTIVTPGVPIAARRVVRARGRAGAPQAPLLQIHASPAHSSDDPIDIDSESEEFTGGEMEEETEDMEVSESGGEEDNDLEWHDTQEILQAERAEQSAERVTLVSEELPSQDLGGEDESVAGRY</sequence>
<feature type="non-terminal residue" evidence="2">
    <location>
        <position position="135"/>
    </location>
</feature>
<keyword evidence="3" id="KW-1185">Reference proteome</keyword>
<proteinExistence type="predicted"/>
<organism evidence="2 3">
    <name type="scientific">Taxus chinensis</name>
    <name type="common">Chinese yew</name>
    <name type="synonym">Taxus wallichiana var. chinensis</name>
    <dbReference type="NCBI Taxonomy" id="29808"/>
    <lineage>
        <taxon>Eukaryota</taxon>
        <taxon>Viridiplantae</taxon>
        <taxon>Streptophyta</taxon>
        <taxon>Embryophyta</taxon>
        <taxon>Tracheophyta</taxon>
        <taxon>Spermatophyta</taxon>
        <taxon>Pinopsida</taxon>
        <taxon>Pinidae</taxon>
        <taxon>Conifers II</taxon>
        <taxon>Cupressales</taxon>
        <taxon>Taxaceae</taxon>
        <taxon>Taxus</taxon>
    </lineage>
</organism>
<reference evidence="2 3" key="1">
    <citation type="journal article" date="2021" name="Nat. Plants">
        <title>The Taxus genome provides insights into paclitaxel biosynthesis.</title>
        <authorList>
            <person name="Xiong X."/>
            <person name="Gou J."/>
            <person name="Liao Q."/>
            <person name="Li Y."/>
            <person name="Zhou Q."/>
            <person name="Bi G."/>
            <person name="Li C."/>
            <person name="Du R."/>
            <person name="Wang X."/>
            <person name="Sun T."/>
            <person name="Guo L."/>
            <person name="Liang H."/>
            <person name="Lu P."/>
            <person name="Wu Y."/>
            <person name="Zhang Z."/>
            <person name="Ro D.K."/>
            <person name="Shang Y."/>
            <person name="Huang S."/>
            <person name="Yan J."/>
        </authorList>
    </citation>
    <scope>NUCLEOTIDE SEQUENCE [LARGE SCALE GENOMIC DNA]</scope>
    <source>
        <strain evidence="2">Ta-2019</strain>
    </source>
</reference>
<dbReference type="EMBL" id="JAHRHJ020000003">
    <property type="protein sequence ID" value="KAH9322927.1"/>
    <property type="molecule type" value="Genomic_DNA"/>
</dbReference>
<feature type="compositionally biased region" description="Basic and acidic residues" evidence="1">
    <location>
        <begin position="91"/>
        <end position="109"/>
    </location>
</feature>
<feature type="region of interest" description="Disordered" evidence="1">
    <location>
        <begin position="39"/>
        <end position="135"/>
    </location>
</feature>
<name>A0AA38LJ57_TAXCH</name>
<protein>
    <submittedName>
        <fullName evidence="2">Uncharacterized protein</fullName>
    </submittedName>
</protein>